<evidence type="ECO:0000313" key="2">
    <source>
        <dbReference type="EMBL" id="RQH30150.1"/>
    </source>
</evidence>
<evidence type="ECO:0000259" key="1">
    <source>
        <dbReference type="PROSITE" id="PS51186"/>
    </source>
</evidence>
<accession>A0A3N6P649</accession>
<dbReference type="EMBL" id="RCBY01000182">
    <property type="protein sequence ID" value="RQH30150.1"/>
    <property type="molecule type" value="Genomic_DNA"/>
</dbReference>
<dbReference type="SUPFAM" id="SSF55729">
    <property type="entry name" value="Acyl-CoA N-acyltransferases (Nat)"/>
    <property type="match status" value="1"/>
</dbReference>
<dbReference type="PANTHER" id="PTHR43792:SF1">
    <property type="entry name" value="N-ACETYLTRANSFERASE DOMAIN-CONTAINING PROTEIN"/>
    <property type="match status" value="1"/>
</dbReference>
<evidence type="ECO:0000313" key="3">
    <source>
        <dbReference type="Proteomes" id="UP000269154"/>
    </source>
</evidence>
<feature type="domain" description="N-acetyltransferase" evidence="1">
    <location>
        <begin position="9"/>
        <end position="168"/>
    </location>
</feature>
<keyword evidence="2" id="KW-0808">Transferase</keyword>
<sequence>MAYLETQRLILRDFHQQYLYQLAPILANSKVMKFSHTGILSPLQTKEKIHSFINSYKKNRFEKWAVILKETNKLIGYCGIAIEEIDKVHEQEIGYRFAPEFWGNGLATEAALATIQYAFKQLKFPYILGIVERENIASVKVLEKLGMRYENQTIFHGIKMDIYRLNASP</sequence>
<organism evidence="2 3">
    <name type="scientific">Okeania hirsuta</name>
    <dbReference type="NCBI Taxonomy" id="1458930"/>
    <lineage>
        <taxon>Bacteria</taxon>
        <taxon>Bacillati</taxon>
        <taxon>Cyanobacteriota</taxon>
        <taxon>Cyanophyceae</taxon>
        <taxon>Oscillatoriophycideae</taxon>
        <taxon>Oscillatoriales</taxon>
        <taxon>Microcoleaceae</taxon>
        <taxon>Okeania</taxon>
    </lineage>
</organism>
<dbReference type="Gene3D" id="3.40.630.30">
    <property type="match status" value="1"/>
</dbReference>
<name>A0A3N6P649_9CYAN</name>
<gene>
    <name evidence="2" type="ORF">D5R40_24155</name>
</gene>
<dbReference type="InterPro" id="IPR051531">
    <property type="entry name" value="N-acetyltransferase"/>
</dbReference>
<keyword evidence="3" id="KW-1185">Reference proteome</keyword>
<dbReference type="GO" id="GO:0016747">
    <property type="term" value="F:acyltransferase activity, transferring groups other than amino-acyl groups"/>
    <property type="evidence" value="ECO:0007669"/>
    <property type="project" value="InterPro"/>
</dbReference>
<comment type="caution">
    <text evidence="2">The sequence shown here is derived from an EMBL/GenBank/DDBJ whole genome shotgun (WGS) entry which is preliminary data.</text>
</comment>
<dbReference type="InterPro" id="IPR000182">
    <property type="entry name" value="GNAT_dom"/>
</dbReference>
<proteinExistence type="predicted"/>
<dbReference type="AlphaFoldDB" id="A0A3N6P649"/>
<reference evidence="2 3" key="1">
    <citation type="journal article" date="2018" name="ACS Chem. Biol.">
        <title>Ketoreductase domain dysfunction expands chemodiversity: malyngamide biosynthesis in the cyanobacterium Okeania hirsuta.</title>
        <authorList>
            <person name="Moss N.A."/>
            <person name="Leao T."/>
            <person name="Rankin M."/>
            <person name="McCullough T.M."/>
            <person name="Qu P."/>
            <person name="Korobeynikov A."/>
            <person name="Smith J.L."/>
            <person name="Gerwick L."/>
            <person name="Gerwick W.H."/>
        </authorList>
    </citation>
    <scope>NUCLEOTIDE SEQUENCE [LARGE SCALE GENOMIC DNA]</scope>
    <source>
        <strain evidence="2 3">PAB10Feb10-1</strain>
    </source>
</reference>
<dbReference type="PROSITE" id="PS51186">
    <property type="entry name" value="GNAT"/>
    <property type="match status" value="1"/>
</dbReference>
<dbReference type="Proteomes" id="UP000269154">
    <property type="component" value="Unassembled WGS sequence"/>
</dbReference>
<protein>
    <submittedName>
        <fullName evidence="2">N-acetyltransferase</fullName>
    </submittedName>
</protein>
<dbReference type="PANTHER" id="PTHR43792">
    <property type="entry name" value="GNAT FAMILY, PUTATIVE (AFU_ORTHOLOGUE AFUA_3G00765)-RELATED-RELATED"/>
    <property type="match status" value="1"/>
</dbReference>
<dbReference type="Pfam" id="PF13302">
    <property type="entry name" value="Acetyltransf_3"/>
    <property type="match status" value="1"/>
</dbReference>
<dbReference type="InterPro" id="IPR016181">
    <property type="entry name" value="Acyl_CoA_acyltransferase"/>
</dbReference>
<dbReference type="RefSeq" id="WP_124147389.1">
    <property type="nucleotide sequence ID" value="NZ_CAWOKI010000258.1"/>
</dbReference>
<dbReference type="OrthoDB" id="9785602at2"/>